<proteinExistence type="predicted"/>
<sequence length="65" mass="7505">MRLLSVYFSVVFSYIFLVPNVFSQEVAEIVTEHFPPYQIQSSDGVEGVSIDIVKKLNRRLNIEKN</sequence>
<reference evidence="1 2" key="1">
    <citation type="submission" date="2019-01" db="EMBL/GenBank/DDBJ databases">
        <title>Litorilituus lipolytica sp. nov., isolated from intertidal sand of the Yellow Sea in China.</title>
        <authorList>
            <person name="Liu A."/>
        </authorList>
    </citation>
    <scope>NUCLEOTIDE SEQUENCE [LARGE SCALE GENOMIC DNA]</scope>
    <source>
        <strain evidence="1 2">RZ04</strain>
    </source>
</reference>
<dbReference type="AlphaFoldDB" id="A0A502KTZ6"/>
<comment type="caution">
    <text evidence="1">The sequence shown here is derived from an EMBL/GenBank/DDBJ whole genome shotgun (WGS) entry which is preliminary data.</text>
</comment>
<evidence type="ECO:0000313" key="1">
    <source>
        <dbReference type="EMBL" id="TPH15108.1"/>
    </source>
</evidence>
<keyword evidence="2" id="KW-1185">Reference proteome</keyword>
<organism evidence="1 2">
    <name type="scientific">Litorilituus lipolyticus</name>
    <dbReference type="NCBI Taxonomy" id="2491017"/>
    <lineage>
        <taxon>Bacteria</taxon>
        <taxon>Pseudomonadati</taxon>
        <taxon>Pseudomonadota</taxon>
        <taxon>Gammaproteobacteria</taxon>
        <taxon>Alteromonadales</taxon>
        <taxon>Colwelliaceae</taxon>
        <taxon>Litorilituus</taxon>
    </lineage>
</organism>
<dbReference type="OrthoDB" id="8587856at2"/>
<dbReference type="RefSeq" id="WP_140603272.1">
    <property type="nucleotide sequence ID" value="NZ_SAWY01000020.1"/>
</dbReference>
<dbReference type="Proteomes" id="UP000315303">
    <property type="component" value="Unassembled WGS sequence"/>
</dbReference>
<accession>A0A502KTZ6</accession>
<evidence type="ECO:0008006" key="3">
    <source>
        <dbReference type="Google" id="ProtNLM"/>
    </source>
</evidence>
<gene>
    <name evidence="1" type="ORF">EPA86_09830</name>
</gene>
<protein>
    <recommendedName>
        <fullName evidence="3">Transporter substrate-binding domain-containing protein</fullName>
    </recommendedName>
</protein>
<name>A0A502KTZ6_9GAMM</name>
<evidence type="ECO:0000313" key="2">
    <source>
        <dbReference type="Proteomes" id="UP000315303"/>
    </source>
</evidence>
<dbReference type="EMBL" id="SAWY01000020">
    <property type="protein sequence ID" value="TPH15108.1"/>
    <property type="molecule type" value="Genomic_DNA"/>
</dbReference>